<evidence type="ECO:0000256" key="3">
    <source>
        <dbReference type="ARBA" id="ARBA00023163"/>
    </source>
</evidence>
<gene>
    <name evidence="5" type="ORF">LT679_03930</name>
</gene>
<dbReference type="InterPro" id="IPR043425">
    <property type="entry name" value="NusG-like"/>
</dbReference>
<reference evidence="5 6" key="1">
    <citation type="submission" date="2021-12" db="EMBL/GenBank/DDBJ databases">
        <title>Mucilaginibacter roseus genome.</title>
        <authorList>
            <person name="Ferreira J.R."/>
            <person name="Newman J.D."/>
        </authorList>
    </citation>
    <scope>NUCLEOTIDE SEQUENCE [LARGE SCALE GENOMIC DNA]</scope>
    <source>
        <strain evidence="5 6">LMG 28454</strain>
    </source>
</reference>
<sequence>MENNYMKPNNTSKKWMVVYTRSRFEKKVDRNLNQQGINSFCPIVKSKHKWADRIKTIDTPLFSSYIFVNISSSEIERVKQTSGVVSFVTNNNKPVTLNDTEILRIEEIVKSYQNLEIVDINRLNIGDEVRITDGLLYNTNGIVKTISGKNVIMAIDQLNCVIMVKVKAEHVAPATQILNGFALLAILSVALLTA</sequence>
<keyword evidence="2" id="KW-0805">Transcription regulation</keyword>
<evidence type="ECO:0000259" key="4">
    <source>
        <dbReference type="SMART" id="SM00738"/>
    </source>
</evidence>
<dbReference type="SMART" id="SM00738">
    <property type="entry name" value="NGN"/>
    <property type="match status" value="1"/>
</dbReference>
<name>A0ABS8U1L4_9SPHI</name>
<evidence type="ECO:0000313" key="5">
    <source>
        <dbReference type="EMBL" id="MCD8739742.1"/>
    </source>
</evidence>
<dbReference type="PANTHER" id="PTHR30265:SF4">
    <property type="entry name" value="KOW MOTIF FAMILY PROTEIN, EXPRESSED"/>
    <property type="match status" value="1"/>
</dbReference>
<dbReference type="SUPFAM" id="SSF82679">
    <property type="entry name" value="N-utilization substance G protein NusG, N-terminal domain"/>
    <property type="match status" value="1"/>
</dbReference>
<protein>
    <submittedName>
        <fullName evidence="5">UpxY family transcription antiterminator</fullName>
    </submittedName>
</protein>
<dbReference type="NCBIfam" id="NF033644">
    <property type="entry name" value="antiterm_UpxY"/>
    <property type="match status" value="1"/>
</dbReference>
<keyword evidence="1" id="KW-0889">Transcription antitermination</keyword>
<dbReference type="EMBL" id="JAJPWV010000001">
    <property type="protein sequence ID" value="MCD8739742.1"/>
    <property type="molecule type" value="Genomic_DNA"/>
</dbReference>
<dbReference type="PANTHER" id="PTHR30265">
    <property type="entry name" value="RHO-INTERACTING TRANSCRIPTION TERMINATION FACTOR NUSG"/>
    <property type="match status" value="1"/>
</dbReference>
<keyword evidence="3" id="KW-0804">Transcription</keyword>
<accession>A0ABS8U1L4</accession>
<dbReference type="Proteomes" id="UP001199919">
    <property type="component" value="Unassembled WGS sequence"/>
</dbReference>
<dbReference type="InterPro" id="IPR036735">
    <property type="entry name" value="NGN_dom_sf"/>
</dbReference>
<dbReference type="Gene3D" id="3.30.70.940">
    <property type="entry name" value="NusG, N-terminal domain"/>
    <property type="match status" value="1"/>
</dbReference>
<dbReference type="RefSeq" id="WP_232175705.1">
    <property type="nucleotide sequence ID" value="NZ_JAJPWV010000001.1"/>
</dbReference>
<evidence type="ECO:0000256" key="2">
    <source>
        <dbReference type="ARBA" id="ARBA00023015"/>
    </source>
</evidence>
<evidence type="ECO:0000256" key="1">
    <source>
        <dbReference type="ARBA" id="ARBA00022814"/>
    </source>
</evidence>
<organism evidence="5 6">
    <name type="scientific">Mucilaginibacter roseus</name>
    <dbReference type="NCBI Taxonomy" id="1528868"/>
    <lineage>
        <taxon>Bacteria</taxon>
        <taxon>Pseudomonadati</taxon>
        <taxon>Bacteroidota</taxon>
        <taxon>Sphingobacteriia</taxon>
        <taxon>Sphingobacteriales</taxon>
        <taxon>Sphingobacteriaceae</taxon>
        <taxon>Mucilaginibacter</taxon>
    </lineage>
</organism>
<dbReference type="Pfam" id="PF02357">
    <property type="entry name" value="NusG"/>
    <property type="match status" value="1"/>
</dbReference>
<proteinExistence type="predicted"/>
<comment type="caution">
    <text evidence="5">The sequence shown here is derived from an EMBL/GenBank/DDBJ whole genome shotgun (WGS) entry which is preliminary data.</text>
</comment>
<evidence type="ECO:0000313" key="6">
    <source>
        <dbReference type="Proteomes" id="UP001199919"/>
    </source>
</evidence>
<feature type="domain" description="NusG-like N-terminal" evidence="4">
    <location>
        <begin position="12"/>
        <end position="109"/>
    </location>
</feature>
<dbReference type="InterPro" id="IPR006645">
    <property type="entry name" value="NGN-like_dom"/>
</dbReference>
<keyword evidence="6" id="KW-1185">Reference proteome</keyword>